<keyword evidence="3" id="KW-1003">Cell membrane</keyword>
<dbReference type="NCBIfam" id="TIGR00711">
    <property type="entry name" value="efflux_EmrB"/>
    <property type="match status" value="1"/>
</dbReference>
<dbReference type="Pfam" id="PF07690">
    <property type="entry name" value="MFS_1"/>
    <property type="match status" value="2"/>
</dbReference>
<dbReference type="InterPro" id="IPR020846">
    <property type="entry name" value="MFS_dom"/>
</dbReference>
<dbReference type="Gene3D" id="1.20.1720.10">
    <property type="entry name" value="Multidrug resistance protein D"/>
    <property type="match status" value="1"/>
</dbReference>
<keyword evidence="6 7" id="KW-0472">Membrane</keyword>
<feature type="transmembrane region" description="Helical" evidence="7">
    <location>
        <begin position="455"/>
        <end position="472"/>
    </location>
</feature>
<feature type="transmembrane region" description="Helical" evidence="7">
    <location>
        <begin position="363"/>
        <end position="382"/>
    </location>
</feature>
<sequence length="488" mass="52687">MRKGMHTVKKLEYKWIALSCTTIGALFSVLNGSMLLIALPDIMKALHADMTIIMWVVMSYMLSITILVPTIGRIADMIGRKKLYVTGFAIFTLSSLLSGMSNSGIQLLLFRIIQSIGGALMMANSTVIVTDAFPKNELGKALGINSMVISIANVIGPILGGFLLKFGWRSIFYINVPFGIIGTLWAALQLREVEVLPEHQKFDYAGTLVFTIAMIILLIALSFGGFAGWGNPHIITLFVVAIALFVLFVYIENTVDQPMLDLNLFKTRILAFAYTSNLLNGIARGAVTFLLIFYLQGIKAMDPLTAGILLTPFALAMMVVSPISGWLSDRYGSRELSSIGLLISAVGLVGFMGINATTSITKLILWMAIMGFGSGLFISPNTNAIMSNVPADKRGIAAGVRTMMNNAGTVISIALAMGIISSSIDPQAMQALFVGTQVGSKGIAVAQFIKGLRDTFGISFAISLVAAFISYLRGPQPQWESEYSVNKR</sequence>
<evidence type="ECO:0000259" key="8">
    <source>
        <dbReference type="PROSITE" id="PS50850"/>
    </source>
</evidence>
<dbReference type="Proteomes" id="UP000184127">
    <property type="component" value="Unassembled WGS sequence"/>
</dbReference>
<keyword evidence="5 7" id="KW-1133">Transmembrane helix</keyword>
<dbReference type="PANTHER" id="PTHR42718">
    <property type="entry name" value="MAJOR FACILITATOR SUPERFAMILY MULTIDRUG TRANSPORTER MFSC"/>
    <property type="match status" value="1"/>
</dbReference>
<dbReference type="GO" id="GO:0022857">
    <property type="term" value="F:transmembrane transporter activity"/>
    <property type="evidence" value="ECO:0007669"/>
    <property type="project" value="InterPro"/>
</dbReference>
<feature type="transmembrane region" description="Helical" evidence="7">
    <location>
        <begin position="170"/>
        <end position="190"/>
    </location>
</feature>
<reference evidence="10" key="1">
    <citation type="submission" date="2016-11" db="EMBL/GenBank/DDBJ databases">
        <authorList>
            <person name="Varghese N."/>
            <person name="Submissions S."/>
        </authorList>
    </citation>
    <scope>NUCLEOTIDE SEQUENCE [LARGE SCALE GENOMIC DNA]</scope>
    <source>
        <strain evidence="10">DSM 18761</strain>
    </source>
</reference>
<dbReference type="GO" id="GO:0005886">
    <property type="term" value="C:plasma membrane"/>
    <property type="evidence" value="ECO:0007669"/>
    <property type="project" value="UniProtKB-SubCell"/>
</dbReference>
<dbReference type="SUPFAM" id="SSF103473">
    <property type="entry name" value="MFS general substrate transporter"/>
    <property type="match status" value="2"/>
</dbReference>
<name>A0A1M4X0R4_9THEO</name>
<feature type="transmembrane region" description="Helical" evidence="7">
    <location>
        <begin position="142"/>
        <end position="164"/>
    </location>
</feature>
<evidence type="ECO:0000313" key="9">
    <source>
        <dbReference type="EMBL" id="SHE87040.1"/>
    </source>
</evidence>
<evidence type="ECO:0000256" key="5">
    <source>
        <dbReference type="ARBA" id="ARBA00022989"/>
    </source>
</evidence>
<dbReference type="Gene3D" id="1.20.1250.20">
    <property type="entry name" value="MFS general substrate transporter like domains"/>
    <property type="match status" value="1"/>
</dbReference>
<keyword evidence="2" id="KW-0813">Transport</keyword>
<dbReference type="InterPro" id="IPR036259">
    <property type="entry name" value="MFS_trans_sf"/>
</dbReference>
<feature type="transmembrane region" description="Helical" evidence="7">
    <location>
        <begin position="339"/>
        <end position="357"/>
    </location>
</feature>
<dbReference type="InterPro" id="IPR011701">
    <property type="entry name" value="MFS"/>
</dbReference>
<dbReference type="EMBL" id="FQUR01000010">
    <property type="protein sequence ID" value="SHE87040.1"/>
    <property type="molecule type" value="Genomic_DNA"/>
</dbReference>
<gene>
    <name evidence="9" type="ORF">SAMN02745195_01364</name>
</gene>
<dbReference type="PRINTS" id="PR01036">
    <property type="entry name" value="TCRTETB"/>
</dbReference>
<evidence type="ECO:0000256" key="7">
    <source>
        <dbReference type="SAM" id="Phobius"/>
    </source>
</evidence>
<feature type="transmembrane region" description="Helical" evidence="7">
    <location>
        <begin position="403"/>
        <end position="424"/>
    </location>
</feature>
<dbReference type="InterPro" id="IPR005829">
    <property type="entry name" value="Sugar_transporter_CS"/>
</dbReference>
<dbReference type="PROSITE" id="PS00216">
    <property type="entry name" value="SUGAR_TRANSPORT_1"/>
    <property type="match status" value="1"/>
</dbReference>
<accession>A0A1M4X0R4</accession>
<evidence type="ECO:0000256" key="4">
    <source>
        <dbReference type="ARBA" id="ARBA00022692"/>
    </source>
</evidence>
<dbReference type="CDD" id="cd17321">
    <property type="entry name" value="MFS_MMR_MDR_like"/>
    <property type="match status" value="1"/>
</dbReference>
<evidence type="ECO:0000256" key="3">
    <source>
        <dbReference type="ARBA" id="ARBA00022475"/>
    </source>
</evidence>
<evidence type="ECO:0000313" key="10">
    <source>
        <dbReference type="Proteomes" id="UP000184127"/>
    </source>
</evidence>
<evidence type="ECO:0000256" key="6">
    <source>
        <dbReference type="ARBA" id="ARBA00023136"/>
    </source>
</evidence>
<proteinExistence type="predicted"/>
<feature type="transmembrane region" description="Helical" evidence="7">
    <location>
        <begin position="233"/>
        <end position="251"/>
    </location>
</feature>
<protein>
    <submittedName>
        <fullName evidence="9">Drug resistance transporter, EmrB/QacA subfamily</fullName>
    </submittedName>
</protein>
<dbReference type="PANTHER" id="PTHR42718:SF46">
    <property type="entry name" value="BLR6921 PROTEIN"/>
    <property type="match status" value="1"/>
</dbReference>
<dbReference type="InterPro" id="IPR004638">
    <property type="entry name" value="EmrB-like"/>
</dbReference>
<feature type="transmembrane region" description="Helical" evidence="7">
    <location>
        <begin position="202"/>
        <end position="227"/>
    </location>
</feature>
<feature type="domain" description="Major facilitator superfamily (MFS) profile" evidence="8">
    <location>
        <begin position="17"/>
        <end position="478"/>
    </location>
</feature>
<feature type="transmembrane region" description="Helical" evidence="7">
    <location>
        <begin position="107"/>
        <end position="130"/>
    </location>
</feature>
<evidence type="ECO:0000256" key="1">
    <source>
        <dbReference type="ARBA" id="ARBA00004651"/>
    </source>
</evidence>
<feature type="transmembrane region" description="Helical" evidence="7">
    <location>
        <begin position="52"/>
        <end position="71"/>
    </location>
</feature>
<comment type="subcellular location">
    <subcellularLocation>
        <location evidence="1">Cell membrane</location>
        <topology evidence="1">Multi-pass membrane protein</topology>
    </subcellularLocation>
</comment>
<evidence type="ECO:0000256" key="2">
    <source>
        <dbReference type="ARBA" id="ARBA00022448"/>
    </source>
</evidence>
<feature type="transmembrane region" description="Helical" evidence="7">
    <location>
        <begin position="272"/>
        <end position="295"/>
    </location>
</feature>
<keyword evidence="4 7" id="KW-0812">Transmembrane</keyword>
<dbReference type="PROSITE" id="PS50850">
    <property type="entry name" value="MFS"/>
    <property type="match status" value="1"/>
</dbReference>
<keyword evidence="10" id="KW-1185">Reference proteome</keyword>
<dbReference type="AlphaFoldDB" id="A0A1M4X0R4"/>
<organism evidence="9 10">
    <name type="scientific">Thermoanaerobacter uzonensis DSM 18761</name>
    <dbReference type="NCBI Taxonomy" id="1123369"/>
    <lineage>
        <taxon>Bacteria</taxon>
        <taxon>Bacillati</taxon>
        <taxon>Bacillota</taxon>
        <taxon>Clostridia</taxon>
        <taxon>Thermoanaerobacterales</taxon>
        <taxon>Thermoanaerobacteraceae</taxon>
        <taxon>Thermoanaerobacter</taxon>
    </lineage>
</organism>
<feature type="transmembrane region" description="Helical" evidence="7">
    <location>
        <begin position="307"/>
        <end position="327"/>
    </location>
</feature>
<feature type="transmembrane region" description="Helical" evidence="7">
    <location>
        <begin position="15"/>
        <end position="40"/>
    </location>
</feature>